<evidence type="ECO:0000256" key="3">
    <source>
        <dbReference type="SAM" id="MobiDB-lite"/>
    </source>
</evidence>
<evidence type="ECO:0000256" key="1">
    <source>
        <dbReference type="ARBA" id="ARBA00022679"/>
    </source>
</evidence>
<feature type="domain" description="N-acetyltransferase" evidence="4">
    <location>
        <begin position="6"/>
        <end position="179"/>
    </location>
</feature>
<dbReference type="AlphaFoldDB" id="A0A8J3IN33"/>
<comment type="caution">
    <text evidence="5">The sequence shown here is derived from an EMBL/GenBank/DDBJ whole genome shotgun (WGS) entry which is preliminary data.</text>
</comment>
<dbReference type="InterPro" id="IPR000182">
    <property type="entry name" value="GNAT_dom"/>
</dbReference>
<protein>
    <recommendedName>
        <fullName evidence="4">N-acetyltransferase domain-containing protein</fullName>
    </recommendedName>
</protein>
<dbReference type="GO" id="GO:0016747">
    <property type="term" value="F:acyltransferase activity, transferring groups other than amino-acyl groups"/>
    <property type="evidence" value="ECO:0007669"/>
    <property type="project" value="InterPro"/>
</dbReference>
<dbReference type="Gene3D" id="3.40.630.30">
    <property type="match status" value="1"/>
</dbReference>
<reference evidence="5" key="1">
    <citation type="submission" date="2020-10" db="EMBL/GenBank/DDBJ databases">
        <title>Taxonomic study of unclassified bacteria belonging to the class Ktedonobacteria.</title>
        <authorList>
            <person name="Yabe S."/>
            <person name="Wang C.M."/>
            <person name="Zheng Y."/>
            <person name="Sakai Y."/>
            <person name="Cavaletti L."/>
            <person name="Monciardini P."/>
            <person name="Donadio S."/>
        </authorList>
    </citation>
    <scope>NUCLEOTIDE SEQUENCE</scope>
    <source>
        <strain evidence="5">ID150040</strain>
    </source>
</reference>
<organism evidence="5 6">
    <name type="scientific">Reticulibacter mediterranei</name>
    <dbReference type="NCBI Taxonomy" id="2778369"/>
    <lineage>
        <taxon>Bacteria</taxon>
        <taxon>Bacillati</taxon>
        <taxon>Chloroflexota</taxon>
        <taxon>Ktedonobacteria</taxon>
        <taxon>Ktedonobacterales</taxon>
        <taxon>Reticulibacteraceae</taxon>
        <taxon>Reticulibacter</taxon>
    </lineage>
</organism>
<proteinExistence type="predicted"/>
<dbReference type="InterPro" id="IPR016181">
    <property type="entry name" value="Acyl_CoA_acyltransferase"/>
</dbReference>
<evidence type="ECO:0000256" key="2">
    <source>
        <dbReference type="ARBA" id="ARBA00023315"/>
    </source>
</evidence>
<feature type="compositionally biased region" description="Polar residues" evidence="3">
    <location>
        <begin position="189"/>
        <end position="200"/>
    </location>
</feature>
<dbReference type="PROSITE" id="PS51186">
    <property type="entry name" value="GNAT"/>
    <property type="match status" value="1"/>
</dbReference>
<dbReference type="Pfam" id="PF00583">
    <property type="entry name" value="Acetyltransf_1"/>
    <property type="match status" value="1"/>
</dbReference>
<dbReference type="PANTHER" id="PTHR43877">
    <property type="entry name" value="AMINOALKYLPHOSPHONATE N-ACETYLTRANSFERASE-RELATED-RELATED"/>
    <property type="match status" value="1"/>
</dbReference>
<dbReference type="RefSeq" id="WP_220206083.1">
    <property type="nucleotide sequence ID" value="NZ_BNJK01000001.1"/>
</dbReference>
<keyword evidence="6" id="KW-1185">Reference proteome</keyword>
<name>A0A8J3IN33_9CHLR</name>
<accession>A0A8J3IN33</accession>
<dbReference type="InterPro" id="IPR050832">
    <property type="entry name" value="Bact_Acetyltransf"/>
</dbReference>
<dbReference type="CDD" id="cd04301">
    <property type="entry name" value="NAT_SF"/>
    <property type="match status" value="1"/>
</dbReference>
<evidence type="ECO:0000313" key="5">
    <source>
        <dbReference type="EMBL" id="GHO95405.1"/>
    </source>
</evidence>
<evidence type="ECO:0000259" key="4">
    <source>
        <dbReference type="PROSITE" id="PS51186"/>
    </source>
</evidence>
<keyword evidence="2" id="KW-0012">Acyltransferase</keyword>
<gene>
    <name evidence="5" type="ORF">KSF_054530</name>
</gene>
<dbReference type="EMBL" id="BNJK01000001">
    <property type="protein sequence ID" value="GHO95405.1"/>
    <property type="molecule type" value="Genomic_DNA"/>
</dbReference>
<feature type="region of interest" description="Disordered" evidence="3">
    <location>
        <begin position="179"/>
        <end position="210"/>
    </location>
</feature>
<keyword evidence="1" id="KW-0808">Transferase</keyword>
<evidence type="ECO:0000313" key="6">
    <source>
        <dbReference type="Proteomes" id="UP000597444"/>
    </source>
</evidence>
<dbReference type="Proteomes" id="UP000597444">
    <property type="component" value="Unassembled WGS sequence"/>
</dbReference>
<dbReference type="SUPFAM" id="SSF55729">
    <property type="entry name" value="Acyl-CoA N-acyltransferases (Nat)"/>
    <property type="match status" value="1"/>
</dbReference>
<sequence length="210" mass="23960">MPQEEIIIREVRMEDSQAIAEIIRVLDWSEQISNEPVMQTQAQVADRIEHCIREENHTILVAERRPDNSEQGVPSSSLSASIQGTVIGYVAVHWFFHLLRGSDGYVSELFLRPDETGHGVGSCLLDAVYTSAHQRGCTQLILVNRRIRESYRRHFYTKHGWEEQPESAFFSLVLSTPEPYNEQQHDDNSVSQHPPANLRNTARVPVHGHP</sequence>